<evidence type="ECO:0000313" key="5">
    <source>
        <dbReference type="Proteomes" id="UP001254759"/>
    </source>
</evidence>
<comment type="caution">
    <text evidence="4">The sequence shown here is derived from an EMBL/GenBank/DDBJ whole genome shotgun (WGS) entry which is preliminary data.</text>
</comment>
<dbReference type="RefSeq" id="WP_310091947.1">
    <property type="nucleotide sequence ID" value="NZ_JAVDTT010000002.1"/>
</dbReference>
<dbReference type="Gene3D" id="1.10.530.10">
    <property type="match status" value="1"/>
</dbReference>
<evidence type="ECO:0000259" key="3">
    <source>
        <dbReference type="Pfam" id="PF01464"/>
    </source>
</evidence>
<accession>A0ABU1RT63</accession>
<name>A0ABU1RT63_9GAMM</name>
<dbReference type="InterPro" id="IPR008258">
    <property type="entry name" value="Transglycosylase_SLT_dom_1"/>
</dbReference>
<protein>
    <submittedName>
        <fullName evidence="4">Soluble lytic murein transglycosylase-like protein</fullName>
    </submittedName>
</protein>
<comment type="similarity">
    <text evidence="1">Belongs to the transglycosylase Slt family.</text>
</comment>
<reference evidence="4 5" key="1">
    <citation type="submission" date="2023-07" db="EMBL/GenBank/DDBJ databases">
        <title>Sorghum-associated microbial communities from plants grown in Nebraska, USA.</title>
        <authorList>
            <person name="Schachtman D."/>
        </authorList>
    </citation>
    <scope>NUCLEOTIDE SEQUENCE [LARGE SCALE GENOMIC DNA]</scope>
    <source>
        <strain evidence="4 5">BE107</strain>
    </source>
</reference>
<keyword evidence="2" id="KW-0732">Signal</keyword>
<feature type="signal peptide" evidence="2">
    <location>
        <begin position="1"/>
        <end position="21"/>
    </location>
</feature>
<sequence>MRARLALCMLVTALPPQPASACDLARWQSHIAEASRKYDVPKIWIRAVMQAESAGCATLDGRPIRSSAGAIGLMQLMPATWAELRQRYGFGEDPDDPRDNVLAGTAYLGELVNRFGAPGAFAAYNAGPARYEKYLLGRPLPPETRRYLAQVSSDAGIAETPTSVVNHSDLPPADPLFAVNGAVRPASLSLATESPDERLFVRLRHGRDRHTESESADTQE</sequence>
<keyword evidence="5" id="KW-1185">Reference proteome</keyword>
<feature type="chain" id="PRO_5046314467" evidence="2">
    <location>
        <begin position="22"/>
        <end position="220"/>
    </location>
</feature>
<dbReference type="Pfam" id="PF01464">
    <property type="entry name" value="SLT"/>
    <property type="match status" value="1"/>
</dbReference>
<dbReference type="InterPro" id="IPR023346">
    <property type="entry name" value="Lysozyme-like_dom_sf"/>
</dbReference>
<dbReference type="SUPFAM" id="SSF53955">
    <property type="entry name" value="Lysozyme-like"/>
    <property type="match status" value="1"/>
</dbReference>
<evidence type="ECO:0000256" key="1">
    <source>
        <dbReference type="ARBA" id="ARBA00007734"/>
    </source>
</evidence>
<proteinExistence type="inferred from homology"/>
<gene>
    <name evidence="4" type="ORF">J2W94_001594</name>
</gene>
<feature type="domain" description="Transglycosylase SLT" evidence="3">
    <location>
        <begin position="31"/>
        <end position="134"/>
    </location>
</feature>
<dbReference type="PANTHER" id="PTHR37423:SF2">
    <property type="entry name" value="MEMBRANE-BOUND LYTIC MUREIN TRANSGLYCOSYLASE C"/>
    <property type="match status" value="1"/>
</dbReference>
<evidence type="ECO:0000313" key="4">
    <source>
        <dbReference type="EMBL" id="MDR6841309.1"/>
    </source>
</evidence>
<evidence type="ECO:0000256" key="2">
    <source>
        <dbReference type="SAM" id="SignalP"/>
    </source>
</evidence>
<dbReference type="Proteomes" id="UP001254759">
    <property type="component" value="Unassembled WGS sequence"/>
</dbReference>
<organism evidence="4 5">
    <name type="scientific">Pseudoxanthomonas sacheonensis</name>
    <dbReference type="NCBI Taxonomy" id="443615"/>
    <lineage>
        <taxon>Bacteria</taxon>
        <taxon>Pseudomonadati</taxon>
        <taxon>Pseudomonadota</taxon>
        <taxon>Gammaproteobacteria</taxon>
        <taxon>Lysobacterales</taxon>
        <taxon>Lysobacteraceae</taxon>
        <taxon>Pseudoxanthomonas</taxon>
    </lineage>
</organism>
<dbReference type="PANTHER" id="PTHR37423">
    <property type="entry name" value="SOLUBLE LYTIC MUREIN TRANSGLYCOSYLASE-RELATED"/>
    <property type="match status" value="1"/>
</dbReference>
<dbReference type="CDD" id="cd00254">
    <property type="entry name" value="LT-like"/>
    <property type="match status" value="1"/>
</dbReference>
<dbReference type="EMBL" id="JAVDTT010000002">
    <property type="protein sequence ID" value="MDR6841309.1"/>
    <property type="molecule type" value="Genomic_DNA"/>
</dbReference>